<reference evidence="2 3" key="1">
    <citation type="journal article" date="2024" name="bioRxiv">
        <title>Comparative genomics of Cryptococcus and Kwoniella reveals pathogenesis evolution and contrasting karyotype dynamics via intercentromeric recombination or chromosome fusion.</title>
        <authorList>
            <person name="Coelho M.A."/>
            <person name="David-Palma M."/>
            <person name="Shea T."/>
            <person name="Bowers K."/>
            <person name="McGinley-Smith S."/>
            <person name="Mohammad A.W."/>
            <person name="Gnirke A."/>
            <person name="Yurkov A.M."/>
            <person name="Nowrousian M."/>
            <person name="Sun S."/>
            <person name="Cuomo C.A."/>
            <person name="Heitman J."/>
        </authorList>
    </citation>
    <scope>NUCLEOTIDE SEQUENCE [LARGE SCALE GENOMIC DNA]</scope>
    <source>
        <strain evidence="2 3">CBS 13917</strain>
    </source>
</reference>
<keyword evidence="3" id="KW-1185">Reference proteome</keyword>
<dbReference type="RefSeq" id="XP_066802619.1">
    <property type="nucleotide sequence ID" value="XM_066947240.1"/>
</dbReference>
<comment type="caution">
    <text evidence="2">The sequence shown here is derived from an EMBL/GenBank/DDBJ whole genome shotgun (WGS) entry which is preliminary data.</text>
</comment>
<name>A0AAW0YQ54_9TREE</name>
<protein>
    <submittedName>
        <fullName evidence="2">Uncharacterized protein</fullName>
    </submittedName>
</protein>
<evidence type="ECO:0000256" key="1">
    <source>
        <dbReference type="SAM" id="MobiDB-lite"/>
    </source>
</evidence>
<dbReference type="EMBL" id="JBCAWK010000007">
    <property type="protein sequence ID" value="KAK8853433.1"/>
    <property type="molecule type" value="Genomic_DNA"/>
</dbReference>
<evidence type="ECO:0000313" key="3">
    <source>
        <dbReference type="Proteomes" id="UP001388673"/>
    </source>
</evidence>
<feature type="compositionally biased region" description="Acidic residues" evidence="1">
    <location>
        <begin position="46"/>
        <end position="79"/>
    </location>
</feature>
<accession>A0AAW0YQ54</accession>
<proteinExistence type="predicted"/>
<organism evidence="2 3">
    <name type="scientific">Kwoniella newhampshirensis</name>
    <dbReference type="NCBI Taxonomy" id="1651941"/>
    <lineage>
        <taxon>Eukaryota</taxon>
        <taxon>Fungi</taxon>
        <taxon>Dikarya</taxon>
        <taxon>Basidiomycota</taxon>
        <taxon>Agaricomycotina</taxon>
        <taxon>Tremellomycetes</taxon>
        <taxon>Tremellales</taxon>
        <taxon>Cryptococcaceae</taxon>
        <taxon>Kwoniella</taxon>
    </lineage>
</organism>
<evidence type="ECO:0000313" key="2">
    <source>
        <dbReference type="EMBL" id="KAK8853433.1"/>
    </source>
</evidence>
<dbReference type="AlphaFoldDB" id="A0AAW0YQ54"/>
<dbReference type="Proteomes" id="UP001388673">
    <property type="component" value="Unassembled WGS sequence"/>
</dbReference>
<sequence>MLISPSHIHTLLSSLLSSQRGPEGPHTALLILPQGQLISSAFADLDDEGEESDAGEEGEEGEGDGGVDGDGGEDEDEEPYLERPERLRLLLGLASQWNEGESQKMECELGRLHFTSISLPLNDGNTTTSNVNMNYLPAVRPPVVDRFVLVLNGTTRTGWATLSAKSEGFKKGWKA</sequence>
<feature type="region of interest" description="Disordered" evidence="1">
    <location>
        <begin position="46"/>
        <end position="84"/>
    </location>
</feature>
<dbReference type="KEGG" id="kne:92181397"/>
<gene>
    <name evidence="2" type="ORF">IAR55_004139</name>
</gene>
<dbReference type="GeneID" id="92181397"/>